<dbReference type="AlphaFoldDB" id="M5TY74"/>
<comment type="caution">
    <text evidence="1">The sequence shown here is derived from an EMBL/GenBank/DDBJ whole genome shotgun (WGS) entry which is preliminary data.</text>
</comment>
<sequence length="42" mass="5058">MPSRPFVPVRFQSRVTELGMFELWCHSSQSDRNWKLEFNARS</sequence>
<proteinExistence type="predicted"/>
<name>M5TY74_9BACT</name>
<dbReference type="PATRIC" id="fig|1263870.3.peg.4684"/>
<dbReference type="EMBL" id="ANOH01000297">
    <property type="protein sequence ID" value="EMI54140.1"/>
    <property type="molecule type" value="Genomic_DNA"/>
</dbReference>
<organism evidence="1 2">
    <name type="scientific">Rhodopirellula sallentina SM41</name>
    <dbReference type="NCBI Taxonomy" id="1263870"/>
    <lineage>
        <taxon>Bacteria</taxon>
        <taxon>Pseudomonadati</taxon>
        <taxon>Planctomycetota</taxon>
        <taxon>Planctomycetia</taxon>
        <taxon>Pirellulales</taxon>
        <taxon>Pirellulaceae</taxon>
        <taxon>Rhodopirellula</taxon>
    </lineage>
</organism>
<evidence type="ECO:0000313" key="1">
    <source>
        <dbReference type="EMBL" id="EMI54140.1"/>
    </source>
</evidence>
<gene>
    <name evidence="1" type="ORF">RSSM_04427</name>
</gene>
<evidence type="ECO:0000313" key="2">
    <source>
        <dbReference type="Proteomes" id="UP000011885"/>
    </source>
</evidence>
<keyword evidence="2" id="KW-1185">Reference proteome</keyword>
<reference evidence="1 2" key="1">
    <citation type="journal article" date="2013" name="Mar. Genomics">
        <title>Expression of sulfatases in Rhodopirellula baltica and the diversity of sulfatases in the genus Rhodopirellula.</title>
        <authorList>
            <person name="Wegner C.E."/>
            <person name="Richter-Heitmann T."/>
            <person name="Klindworth A."/>
            <person name="Klockow C."/>
            <person name="Richter M."/>
            <person name="Achstetter T."/>
            <person name="Glockner F.O."/>
            <person name="Harder J."/>
        </authorList>
    </citation>
    <scope>NUCLEOTIDE SEQUENCE [LARGE SCALE GENOMIC DNA]</scope>
    <source>
        <strain evidence="1 2">SM41</strain>
    </source>
</reference>
<accession>M5TY74</accession>
<protein>
    <submittedName>
        <fullName evidence="1">Uncharacterized protein</fullName>
    </submittedName>
</protein>
<dbReference type="Proteomes" id="UP000011885">
    <property type="component" value="Unassembled WGS sequence"/>
</dbReference>